<keyword evidence="4" id="KW-0808">Transferase</keyword>
<dbReference type="Proteomes" id="UP001497482">
    <property type="component" value="Chromosome 18"/>
</dbReference>
<reference evidence="11 12" key="1">
    <citation type="submission" date="2024-04" db="EMBL/GenBank/DDBJ databases">
        <authorList>
            <person name="Waldvogel A.-M."/>
            <person name="Schoenle A."/>
        </authorList>
    </citation>
    <scope>NUCLEOTIDE SEQUENCE [LARGE SCALE GENOMIC DNA]</scope>
</reference>
<gene>
    <name evidence="11" type="ORF">KC01_LOCUS17836</name>
</gene>
<accession>A0AAV2KIY1</accession>
<evidence type="ECO:0000256" key="9">
    <source>
        <dbReference type="ARBA" id="ARBA00023136"/>
    </source>
</evidence>
<protein>
    <recommendedName>
        <fullName evidence="13">ST8 alpha-N-acetyl-neuraminide alpha-2,8-sialyltransferase 6</fullName>
    </recommendedName>
</protein>
<evidence type="ECO:0000256" key="6">
    <source>
        <dbReference type="ARBA" id="ARBA00022968"/>
    </source>
</evidence>
<name>A0AAV2KIY1_KNICA</name>
<evidence type="ECO:0000256" key="4">
    <source>
        <dbReference type="ARBA" id="ARBA00022679"/>
    </source>
</evidence>
<dbReference type="InterPro" id="IPR050943">
    <property type="entry name" value="Glycosyltr_29_Sialyltrsf"/>
</dbReference>
<evidence type="ECO:0000256" key="3">
    <source>
        <dbReference type="ARBA" id="ARBA00022676"/>
    </source>
</evidence>
<keyword evidence="6" id="KW-0735">Signal-anchor</keyword>
<dbReference type="GO" id="GO:0009311">
    <property type="term" value="P:oligosaccharide metabolic process"/>
    <property type="evidence" value="ECO:0007669"/>
    <property type="project" value="TreeGrafter"/>
</dbReference>
<keyword evidence="10" id="KW-0325">Glycoprotein</keyword>
<evidence type="ECO:0000256" key="8">
    <source>
        <dbReference type="ARBA" id="ARBA00023034"/>
    </source>
</evidence>
<dbReference type="PANTHER" id="PTHR11987:SF50">
    <property type="entry name" value="ALPHA-2,8-SIALYLTRANSFERASE 8F"/>
    <property type="match status" value="1"/>
</dbReference>
<dbReference type="Pfam" id="PF00777">
    <property type="entry name" value="Glyco_transf_29"/>
    <property type="match status" value="1"/>
</dbReference>
<evidence type="ECO:0000256" key="2">
    <source>
        <dbReference type="ARBA" id="ARBA00006003"/>
    </source>
</evidence>
<evidence type="ECO:0000256" key="10">
    <source>
        <dbReference type="ARBA" id="ARBA00023180"/>
    </source>
</evidence>
<organism evidence="11 12">
    <name type="scientific">Knipowitschia caucasica</name>
    <name type="common">Caucasian dwarf goby</name>
    <name type="synonym">Pomatoschistus caucasicus</name>
    <dbReference type="NCBI Taxonomy" id="637954"/>
    <lineage>
        <taxon>Eukaryota</taxon>
        <taxon>Metazoa</taxon>
        <taxon>Chordata</taxon>
        <taxon>Craniata</taxon>
        <taxon>Vertebrata</taxon>
        <taxon>Euteleostomi</taxon>
        <taxon>Actinopterygii</taxon>
        <taxon>Neopterygii</taxon>
        <taxon>Teleostei</taxon>
        <taxon>Neoteleostei</taxon>
        <taxon>Acanthomorphata</taxon>
        <taxon>Gobiaria</taxon>
        <taxon>Gobiiformes</taxon>
        <taxon>Gobioidei</taxon>
        <taxon>Gobiidae</taxon>
        <taxon>Gobiinae</taxon>
        <taxon>Knipowitschia</taxon>
    </lineage>
</organism>
<evidence type="ECO:0008006" key="13">
    <source>
        <dbReference type="Google" id="ProtNLM"/>
    </source>
</evidence>
<dbReference type="PANTHER" id="PTHR11987">
    <property type="entry name" value="ALPHA-2,8-SIALYLTRANSFERASE"/>
    <property type="match status" value="1"/>
</dbReference>
<sequence>MVVGNAGILSNSSCGEAIDSAQFVIRCNMPPLDGEFTKDVGTKTNIVTCNPSIVVEKYDRLLKQQQPFADYARVYGNAMLLLPTFSYRYTTEVLLRVFSTIQDFELQTQPLSMNPHYLKNLDEFWRSHGVNPKKRLTTGLMMTSLAVEMCDDVHLFGFWPFDQHPHTKQPVPHHYYDNKLPKPGVHSMPAEFELLLQMHKKGLLKLHLGQCPPPRT</sequence>
<dbReference type="Gene3D" id="3.90.1480.20">
    <property type="entry name" value="Glycosyl transferase family 29"/>
    <property type="match status" value="1"/>
</dbReference>
<comment type="similarity">
    <text evidence="2">Belongs to the glycosyltransferase 29 family.</text>
</comment>
<evidence type="ECO:0000256" key="7">
    <source>
        <dbReference type="ARBA" id="ARBA00022989"/>
    </source>
</evidence>
<evidence type="ECO:0000313" key="12">
    <source>
        <dbReference type="Proteomes" id="UP001497482"/>
    </source>
</evidence>
<dbReference type="GO" id="GO:0000139">
    <property type="term" value="C:Golgi membrane"/>
    <property type="evidence" value="ECO:0007669"/>
    <property type="project" value="UniProtKB-SubCell"/>
</dbReference>
<evidence type="ECO:0000313" key="11">
    <source>
        <dbReference type="EMBL" id="CAL1587944.1"/>
    </source>
</evidence>
<dbReference type="GO" id="GO:0006491">
    <property type="term" value="P:N-glycan processing"/>
    <property type="evidence" value="ECO:0007669"/>
    <property type="project" value="TreeGrafter"/>
</dbReference>
<dbReference type="InterPro" id="IPR001675">
    <property type="entry name" value="Glyco_trans_29"/>
</dbReference>
<evidence type="ECO:0000256" key="5">
    <source>
        <dbReference type="ARBA" id="ARBA00022692"/>
    </source>
</evidence>
<keyword evidence="9" id="KW-0472">Membrane</keyword>
<dbReference type="EMBL" id="OZ035840">
    <property type="protein sequence ID" value="CAL1587944.1"/>
    <property type="molecule type" value="Genomic_DNA"/>
</dbReference>
<dbReference type="GO" id="GO:0003828">
    <property type="term" value="F:alpha-N-acetylneuraminate alpha-2,8-sialyltransferase activity"/>
    <property type="evidence" value="ECO:0007669"/>
    <property type="project" value="TreeGrafter"/>
</dbReference>
<keyword evidence="3" id="KW-0328">Glycosyltransferase</keyword>
<dbReference type="AlphaFoldDB" id="A0AAV2KIY1"/>
<keyword evidence="12" id="KW-1185">Reference proteome</keyword>
<keyword evidence="8" id="KW-0333">Golgi apparatus</keyword>
<dbReference type="InterPro" id="IPR038578">
    <property type="entry name" value="GT29-like_sf"/>
</dbReference>
<keyword evidence="5" id="KW-0812">Transmembrane</keyword>
<proteinExistence type="inferred from homology"/>
<evidence type="ECO:0000256" key="1">
    <source>
        <dbReference type="ARBA" id="ARBA00004323"/>
    </source>
</evidence>
<comment type="subcellular location">
    <subcellularLocation>
        <location evidence="1">Golgi apparatus membrane</location>
        <topology evidence="1">Single-pass type II membrane protein</topology>
    </subcellularLocation>
</comment>
<keyword evidence="7" id="KW-1133">Transmembrane helix</keyword>